<dbReference type="SUPFAM" id="SSF82714">
    <property type="entry name" value="Multidrug efflux transporter AcrB TolC docking domain, DN and DC subdomains"/>
    <property type="match status" value="1"/>
</dbReference>
<dbReference type="PANTHER" id="PTHR32063:SF0">
    <property type="entry name" value="SWARMING MOTILITY PROTEIN SWRC"/>
    <property type="match status" value="1"/>
</dbReference>
<dbReference type="AlphaFoldDB" id="A0A0F8Y9B3"/>
<dbReference type="Gene3D" id="3.30.2090.10">
    <property type="entry name" value="Multidrug efflux transporter AcrB TolC docking domain, DN and DC subdomains"/>
    <property type="match status" value="1"/>
</dbReference>
<protein>
    <submittedName>
        <fullName evidence="1">Uncharacterized protein</fullName>
    </submittedName>
</protein>
<dbReference type="GO" id="GO:0042910">
    <property type="term" value="F:xenobiotic transmembrane transporter activity"/>
    <property type="evidence" value="ECO:0007669"/>
    <property type="project" value="TreeGrafter"/>
</dbReference>
<name>A0A0F8Y9B3_9ZZZZ</name>
<dbReference type="PANTHER" id="PTHR32063">
    <property type="match status" value="1"/>
</dbReference>
<evidence type="ECO:0000313" key="1">
    <source>
        <dbReference type="EMBL" id="KKK77943.1"/>
    </source>
</evidence>
<feature type="non-terminal residue" evidence="1">
    <location>
        <position position="229"/>
    </location>
</feature>
<dbReference type="GO" id="GO:0005886">
    <property type="term" value="C:plasma membrane"/>
    <property type="evidence" value="ECO:0007669"/>
    <property type="project" value="TreeGrafter"/>
</dbReference>
<reference evidence="1" key="1">
    <citation type="journal article" date="2015" name="Nature">
        <title>Complex archaea that bridge the gap between prokaryotes and eukaryotes.</title>
        <authorList>
            <person name="Spang A."/>
            <person name="Saw J.H."/>
            <person name="Jorgensen S.L."/>
            <person name="Zaremba-Niedzwiedzka K."/>
            <person name="Martijn J."/>
            <person name="Lind A.E."/>
            <person name="van Eijk R."/>
            <person name="Schleper C."/>
            <person name="Guy L."/>
            <person name="Ettema T.J."/>
        </authorList>
    </citation>
    <scope>NUCLEOTIDE SEQUENCE</scope>
</reference>
<organism evidence="1">
    <name type="scientific">marine sediment metagenome</name>
    <dbReference type="NCBI Taxonomy" id="412755"/>
    <lineage>
        <taxon>unclassified sequences</taxon>
        <taxon>metagenomes</taxon>
        <taxon>ecological metagenomes</taxon>
    </lineage>
</organism>
<dbReference type="InterPro" id="IPR027463">
    <property type="entry name" value="AcrB_DN_DC_subdom"/>
</dbReference>
<dbReference type="EMBL" id="LAZR01054714">
    <property type="protein sequence ID" value="KKK77943.1"/>
    <property type="molecule type" value="Genomic_DNA"/>
</dbReference>
<proteinExistence type="predicted"/>
<accession>A0A0F8Y9B3</accession>
<gene>
    <name evidence="1" type="ORF">LCGC14_2848530</name>
</gene>
<dbReference type="InterPro" id="IPR001036">
    <property type="entry name" value="Acrflvin-R"/>
</dbReference>
<sequence>MIVEIGNYVAGLDGLVALKNHPATLVSKLEGNRASFFLKFHPGQKNIKPDVLRAKEHLSNLRRDDGFVYFQEGAESGVKSFTLFFFGDDLEKLDEFVDSISSGFSGFFGVRQVLKGYKPGQPEIRLNVDTEKMFYNGLNVSDVIRFLRYLFYYPVIMKYYDGENVFDVRGKIALDSVGKDEILSIMVPMTAMSSGPAGLPGPKYIRLGEFTSLSFSESRGTIARKNGKR</sequence>
<comment type="caution">
    <text evidence="1">The sequence shown here is derived from an EMBL/GenBank/DDBJ whole genome shotgun (WGS) entry which is preliminary data.</text>
</comment>
<dbReference type="Gene3D" id="3.30.70.1440">
    <property type="entry name" value="Multidrug efflux transporter AcrB pore domain"/>
    <property type="match status" value="1"/>
</dbReference>